<dbReference type="EMBL" id="RCZD01000007">
    <property type="protein sequence ID" value="TPG60768.1"/>
    <property type="molecule type" value="Genomic_DNA"/>
</dbReference>
<evidence type="ECO:0000313" key="1">
    <source>
        <dbReference type="EMBL" id="TPG60768.1"/>
    </source>
</evidence>
<protein>
    <submittedName>
        <fullName evidence="1">DUF2000 domain-containing protein</fullName>
    </submittedName>
</protein>
<dbReference type="InterPro" id="IPR023476">
    <property type="entry name" value="Pep_tRNA_hydro_II_dom_sf"/>
</dbReference>
<name>A0A502GGR7_9GAMM</name>
<dbReference type="Proteomes" id="UP000317663">
    <property type="component" value="Unassembled WGS sequence"/>
</dbReference>
<dbReference type="InterPro" id="IPR018988">
    <property type="entry name" value="DUF2000"/>
</dbReference>
<dbReference type="Gene3D" id="3.40.1490.10">
    <property type="entry name" value="Bit1"/>
    <property type="match status" value="1"/>
</dbReference>
<dbReference type="AlphaFoldDB" id="A0A502GGR7"/>
<gene>
    <name evidence="1" type="ORF">EAH77_14250</name>
</gene>
<proteinExistence type="predicted"/>
<reference evidence="1 2" key="1">
    <citation type="journal article" date="2019" name="Environ. Microbiol.">
        <title>Species interactions and distinct microbial communities in high Arctic permafrost affected cryosols are associated with the CH4 and CO2 gas fluxes.</title>
        <authorList>
            <person name="Altshuler I."/>
            <person name="Hamel J."/>
            <person name="Turney S."/>
            <person name="Magnuson E."/>
            <person name="Levesque R."/>
            <person name="Greer C."/>
            <person name="Whyte L.G."/>
        </authorList>
    </citation>
    <scope>NUCLEOTIDE SEQUENCE [LARGE SCALE GENOMIC DNA]</scope>
    <source>
        <strain evidence="1 2">E4</strain>
    </source>
</reference>
<dbReference type="RefSeq" id="WP_140473457.1">
    <property type="nucleotide sequence ID" value="NZ_RCZD01000007.1"/>
</dbReference>
<dbReference type="SUPFAM" id="SSF102462">
    <property type="entry name" value="Peptidyl-tRNA hydrolase II"/>
    <property type="match status" value="1"/>
</dbReference>
<organism evidence="1 2">
    <name type="scientific">Ewingella americana</name>
    <dbReference type="NCBI Taxonomy" id="41202"/>
    <lineage>
        <taxon>Bacteria</taxon>
        <taxon>Pseudomonadati</taxon>
        <taxon>Pseudomonadota</taxon>
        <taxon>Gammaproteobacteria</taxon>
        <taxon>Enterobacterales</taxon>
        <taxon>Yersiniaceae</taxon>
        <taxon>Ewingella</taxon>
    </lineage>
</organism>
<dbReference type="InterPro" id="IPR017021">
    <property type="entry name" value="UCP033763"/>
</dbReference>
<accession>A0A502GGR7</accession>
<evidence type="ECO:0000313" key="2">
    <source>
        <dbReference type="Proteomes" id="UP000317663"/>
    </source>
</evidence>
<dbReference type="PIRSF" id="PIRSF033736">
    <property type="entry name" value="UCP033763"/>
    <property type="match status" value="1"/>
</dbReference>
<keyword evidence="2" id="KW-1185">Reference proteome</keyword>
<comment type="caution">
    <text evidence="1">The sequence shown here is derived from an EMBL/GenBank/DDBJ whole genome shotgun (WGS) entry which is preliminary data.</text>
</comment>
<sequence>MSTSLRLAIIVNPELSLGLIANTASALGIGLAAKFPQLAASQLSDTQGRTLDVSSKLPVPILQASAEQMRELLLKALTSEAEKAVVPFPAFARAMHSFEEYEQAFPQRDLATETLDGLALCGPEKWVKSLTGALKLLR</sequence>
<dbReference type="OrthoDB" id="8667190at2"/>
<dbReference type="Pfam" id="PF09391">
    <property type="entry name" value="DUF2000"/>
    <property type="match status" value="1"/>
</dbReference>